<keyword evidence="2" id="KW-0820">tRNA-binding</keyword>
<comment type="catalytic activity">
    <reaction evidence="2">
        <text>a D-aminoacyl-tRNA + H2O = a tRNA + a D-alpha-amino acid + H(+)</text>
        <dbReference type="Rhea" id="RHEA:13953"/>
        <dbReference type="Rhea" id="RHEA-COMP:10123"/>
        <dbReference type="Rhea" id="RHEA-COMP:10124"/>
        <dbReference type="ChEBI" id="CHEBI:15377"/>
        <dbReference type="ChEBI" id="CHEBI:15378"/>
        <dbReference type="ChEBI" id="CHEBI:59871"/>
        <dbReference type="ChEBI" id="CHEBI:78442"/>
        <dbReference type="ChEBI" id="CHEBI:79333"/>
        <dbReference type="EC" id="3.1.1.96"/>
    </reaction>
</comment>
<feature type="short sequence motif" description="Gly-cisPro motif, important for rejection of L-amino acids" evidence="2">
    <location>
        <begin position="137"/>
        <end position="138"/>
    </location>
</feature>
<comment type="domain">
    <text evidence="2">A Gly-cisPro motif from one monomer fits into the active site of the other monomer to allow specific chiral rejection of L-amino acids.</text>
</comment>
<comment type="subunit">
    <text evidence="2">Homodimer.</text>
</comment>
<sequence>MRVVVQRVSHASCTIDGQVTGSIQQGFLILVGFAPDDTQTIVDKIIHKIINLRVFEDENGKMNLSMQTIGGAILSISQFTLYANCKKGNRPSFVKAAKPDLAIPLYDYFNQAMQAQGIHVETGVFGANMKIDLCNDGPVTIVLDSEEICK</sequence>
<comment type="similarity">
    <text evidence="1 2">Belongs to the DTD family.</text>
</comment>
<dbReference type="Pfam" id="PF02580">
    <property type="entry name" value="Tyr_Deacylase"/>
    <property type="match status" value="1"/>
</dbReference>
<dbReference type="Gene3D" id="3.50.80.10">
    <property type="entry name" value="D-tyrosyl-tRNA(Tyr) deacylase"/>
    <property type="match status" value="1"/>
</dbReference>
<evidence type="ECO:0000256" key="2">
    <source>
        <dbReference type="HAMAP-Rule" id="MF_00518"/>
    </source>
</evidence>
<dbReference type="CDD" id="cd00563">
    <property type="entry name" value="Dtyr_deacylase"/>
    <property type="match status" value="1"/>
</dbReference>
<evidence type="ECO:0000313" key="4">
    <source>
        <dbReference type="Proteomes" id="UP000276568"/>
    </source>
</evidence>
<keyword evidence="2" id="KW-0963">Cytoplasm</keyword>
<name>A0A3N0I2K8_9FIRM</name>
<organism evidence="3 4">
    <name type="scientific">Absicoccus porci</name>
    <dbReference type="NCBI Taxonomy" id="2486576"/>
    <lineage>
        <taxon>Bacteria</taxon>
        <taxon>Bacillati</taxon>
        <taxon>Bacillota</taxon>
        <taxon>Erysipelotrichia</taxon>
        <taxon>Erysipelotrichales</taxon>
        <taxon>Erysipelotrichaceae</taxon>
        <taxon>Absicoccus</taxon>
    </lineage>
</organism>
<dbReference type="GO" id="GO:0106026">
    <property type="term" value="F:Gly-tRNA(Ala) deacylase activity"/>
    <property type="evidence" value="ECO:0007669"/>
    <property type="project" value="UniProtKB-UniRule"/>
</dbReference>
<dbReference type="RefSeq" id="WP_128519411.1">
    <property type="nucleotide sequence ID" value="NZ_JALFCT010000023.1"/>
</dbReference>
<dbReference type="EC" id="3.1.1.-" evidence="2"/>
<comment type="caution">
    <text evidence="3">The sequence shown here is derived from an EMBL/GenBank/DDBJ whole genome shotgun (WGS) entry which is preliminary data.</text>
</comment>
<dbReference type="SUPFAM" id="SSF69500">
    <property type="entry name" value="DTD-like"/>
    <property type="match status" value="1"/>
</dbReference>
<dbReference type="EMBL" id="RJQC01000001">
    <property type="protein sequence ID" value="RNM31245.1"/>
    <property type="molecule type" value="Genomic_DNA"/>
</dbReference>
<dbReference type="Proteomes" id="UP000276568">
    <property type="component" value="Unassembled WGS sequence"/>
</dbReference>
<dbReference type="InterPro" id="IPR003732">
    <property type="entry name" value="Daa-tRNA_deacyls_DTD"/>
</dbReference>
<keyword evidence="2 3" id="KW-0378">Hydrolase</keyword>
<reference evidence="3 4" key="1">
    <citation type="submission" date="2018-11" db="EMBL/GenBank/DDBJ databases">
        <title>Clostridium sp. nov., a member of the family Erysipelotrichaceae isolated from pig faeces.</title>
        <authorList>
            <person name="Chang Y.-H."/>
        </authorList>
    </citation>
    <scope>NUCLEOTIDE SEQUENCE [LARGE SCALE GENOMIC DNA]</scope>
    <source>
        <strain evidence="3 4">YH-panp20</strain>
    </source>
</reference>
<comment type="subcellular location">
    <subcellularLocation>
        <location evidence="2">Cytoplasm</location>
    </subcellularLocation>
</comment>
<protein>
    <recommendedName>
        <fullName evidence="2">D-aminoacyl-tRNA deacylase</fullName>
        <shortName evidence="2">DTD</shortName>
        <ecNumber evidence="2">3.1.1.96</ecNumber>
    </recommendedName>
    <alternativeName>
        <fullName evidence="2">Gly-tRNA(Ala) deacylase</fullName>
        <ecNumber evidence="2">3.1.1.-</ecNumber>
    </alternativeName>
</protein>
<dbReference type="GO" id="GO:0000049">
    <property type="term" value="F:tRNA binding"/>
    <property type="evidence" value="ECO:0007669"/>
    <property type="project" value="UniProtKB-UniRule"/>
</dbReference>
<evidence type="ECO:0000313" key="3">
    <source>
        <dbReference type="EMBL" id="RNM31245.1"/>
    </source>
</evidence>
<dbReference type="GO" id="GO:0051500">
    <property type="term" value="F:D-tyrosyl-tRNA(Tyr) deacylase activity"/>
    <property type="evidence" value="ECO:0007669"/>
    <property type="project" value="TreeGrafter"/>
</dbReference>
<evidence type="ECO:0000256" key="1">
    <source>
        <dbReference type="ARBA" id="ARBA00009673"/>
    </source>
</evidence>
<dbReference type="GO" id="GO:0019478">
    <property type="term" value="P:D-amino acid catabolic process"/>
    <property type="evidence" value="ECO:0007669"/>
    <property type="project" value="UniProtKB-UniRule"/>
</dbReference>
<dbReference type="EC" id="3.1.1.96" evidence="2"/>
<proteinExistence type="inferred from homology"/>
<dbReference type="InterPro" id="IPR023509">
    <property type="entry name" value="DTD-like_sf"/>
</dbReference>
<comment type="catalytic activity">
    <reaction evidence="2">
        <text>glycyl-tRNA(Ala) + H2O = tRNA(Ala) + glycine + H(+)</text>
        <dbReference type="Rhea" id="RHEA:53744"/>
        <dbReference type="Rhea" id="RHEA-COMP:9657"/>
        <dbReference type="Rhea" id="RHEA-COMP:13640"/>
        <dbReference type="ChEBI" id="CHEBI:15377"/>
        <dbReference type="ChEBI" id="CHEBI:15378"/>
        <dbReference type="ChEBI" id="CHEBI:57305"/>
        <dbReference type="ChEBI" id="CHEBI:78442"/>
        <dbReference type="ChEBI" id="CHEBI:78522"/>
    </reaction>
</comment>
<dbReference type="GO" id="GO:0043908">
    <property type="term" value="F:Ser(Gly)-tRNA(Ala) hydrolase activity"/>
    <property type="evidence" value="ECO:0007669"/>
    <property type="project" value="UniProtKB-UniRule"/>
</dbReference>
<dbReference type="FunFam" id="3.50.80.10:FF:000001">
    <property type="entry name" value="D-aminoacyl-tRNA deacylase"/>
    <property type="match status" value="1"/>
</dbReference>
<dbReference type="HAMAP" id="MF_00518">
    <property type="entry name" value="Deacylase_Dtd"/>
    <property type="match status" value="1"/>
</dbReference>
<dbReference type="OrthoDB" id="9801395at2"/>
<dbReference type="GO" id="GO:0005737">
    <property type="term" value="C:cytoplasm"/>
    <property type="evidence" value="ECO:0007669"/>
    <property type="project" value="UniProtKB-SubCell"/>
</dbReference>
<dbReference type="PANTHER" id="PTHR10472:SF5">
    <property type="entry name" value="D-AMINOACYL-TRNA DEACYLASE 1"/>
    <property type="match status" value="1"/>
</dbReference>
<gene>
    <name evidence="2" type="primary">dtd</name>
    <name evidence="3" type="ORF">EDX97_01370</name>
</gene>
<dbReference type="AlphaFoldDB" id="A0A3N0I2K8"/>
<dbReference type="PANTHER" id="PTHR10472">
    <property type="entry name" value="D-TYROSYL-TRNA TYR DEACYLASE"/>
    <property type="match status" value="1"/>
</dbReference>
<keyword evidence="4" id="KW-1185">Reference proteome</keyword>
<dbReference type="NCBIfam" id="TIGR00256">
    <property type="entry name" value="D-aminoacyl-tRNA deacylase"/>
    <property type="match status" value="1"/>
</dbReference>
<comment type="function">
    <text evidence="2">An aminoacyl-tRNA editing enzyme that deacylates mischarged D-aminoacyl-tRNAs. Also deacylates mischarged glycyl-tRNA(Ala), protecting cells against glycine mischarging by AlaRS. Acts via tRNA-based rather than protein-based catalysis; rejects L-amino acids rather than detecting D-amino acids in the active site. By recycling D-aminoacyl-tRNA to D-amino acids and free tRNA molecules, this enzyme counteracts the toxicity associated with the formation of D-aminoacyl-tRNA entities in vivo and helps enforce protein L-homochirality.</text>
</comment>
<accession>A0A3N0I2K8</accession>
<keyword evidence="2" id="KW-0694">RNA-binding</keyword>